<proteinExistence type="predicted"/>
<accession>A0A2V3PUH7</accession>
<keyword evidence="3" id="KW-1185">Reference proteome</keyword>
<feature type="signal peptide" evidence="1">
    <location>
        <begin position="1"/>
        <end position="23"/>
    </location>
</feature>
<evidence type="ECO:0000256" key="1">
    <source>
        <dbReference type="SAM" id="SignalP"/>
    </source>
</evidence>
<evidence type="ECO:0000313" key="3">
    <source>
        <dbReference type="Proteomes" id="UP000247973"/>
    </source>
</evidence>
<comment type="caution">
    <text evidence="2">The sequence shown here is derived from an EMBL/GenBank/DDBJ whole genome shotgun (WGS) entry which is preliminary data.</text>
</comment>
<dbReference type="InterPro" id="IPR032675">
    <property type="entry name" value="LRR_dom_sf"/>
</dbReference>
<evidence type="ECO:0000313" key="2">
    <source>
        <dbReference type="EMBL" id="PXV67354.1"/>
    </source>
</evidence>
<dbReference type="SUPFAM" id="SSF52058">
    <property type="entry name" value="L domain-like"/>
    <property type="match status" value="1"/>
</dbReference>
<keyword evidence="1" id="KW-0732">Signal</keyword>
<reference evidence="2 3" key="1">
    <citation type="submission" date="2018-03" db="EMBL/GenBank/DDBJ databases">
        <title>Genomic Encyclopedia of Archaeal and Bacterial Type Strains, Phase II (KMG-II): from individual species to whole genera.</title>
        <authorList>
            <person name="Goeker M."/>
        </authorList>
    </citation>
    <scope>NUCLEOTIDE SEQUENCE [LARGE SCALE GENOMIC DNA]</scope>
    <source>
        <strain evidence="2 3">DSM 100214</strain>
    </source>
</reference>
<organism evidence="2 3">
    <name type="scientific">Dysgonomonas alginatilytica</name>
    <dbReference type="NCBI Taxonomy" id="1605892"/>
    <lineage>
        <taxon>Bacteria</taxon>
        <taxon>Pseudomonadati</taxon>
        <taxon>Bacteroidota</taxon>
        <taxon>Bacteroidia</taxon>
        <taxon>Bacteroidales</taxon>
        <taxon>Dysgonomonadaceae</taxon>
        <taxon>Dysgonomonas</taxon>
    </lineage>
</organism>
<evidence type="ECO:0008006" key="4">
    <source>
        <dbReference type="Google" id="ProtNLM"/>
    </source>
</evidence>
<dbReference type="RefSeq" id="WP_110309517.1">
    <property type="nucleotide sequence ID" value="NZ_QICL01000003.1"/>
</dbReference>
<dbReference type="AlphaFoldDB" id="A0A2V3PUH7"/>
<dbReference type="Proteomes" id="UP000247973">
    <property type="component" value="Unassembled WGS sequence"/>
</dbReference>
<sequence>MKTRLFTFILLATMMMCFSSCTSDDPLSDDEGTGGGNNLKTGQIQMKTTPNTNKFVYFTLNAKKVTIDWGDGQVDELTPNNVSKEFRHEYTNQNLQEISLSTEGMTEYNYKSNGGGQLAELKLGNCPDLELFSTYQQSQLTVLEFGNCPQLRSLSTYNCLKLSHLNLKGCLSLKMIDCYNNNLSELELGVCSSLEKLILTSNQLTSLELKNCQSLKNIECYGNDLSELELNKLFNSLPKVNGWINCLENPGWKICDKSIAEKKGWTVYN</sequence>
<name>A0A2V3PUH7_9BACT</name>
<dbReference type="Gene3D" id="3.80.10.10">
    <property type="entry name" value="Ribonuclease Inhibitor"/>
    <property type="match status" value="1"/>
</dbReference>
<feature type="chain" id="PRO_5015912419" description="Leucine rich repeat (LRR) protein" evidence="1">
    <location>
        <begin position="24"/>
        <end position="269"/>
    </location>
</feature>
<protein>
    <recommendedName>
        <fullName evidence="4">Leucine rich repeat (LRR) protein</fullName>
    </recommendedName>
</protein>
<gene>
    <name evidence="2" type="ORF">CLV62_10327</name>
</gene>
<dbReference type="OrthoDB" id="996249at2"/>
<dbReference type="EMBL" id="QICL01000003">
    <property type="protein sequence ID" value="PXV67354.1"/>
    <property type="molecule type" value="Genomic_DNA"/>
</dbReference>